<evidence type="ECO:0000313" key="3">
    <source>
        <dbReference type="Proteomes" id="UP000789595"/>
    </source>
</evidence>
<dbReference type="EMBL" id="CAKKNE010000003">
    <property type="protein sequence ID" value="CAH0372422.1"/>
    <property type="molecule type" value="Genomic_DNA"/>
</dbReference>
<evidence type="ECO:0000256" key="1">
    <source>
        <dbReference type="SAM" id="SignalP"/>
    </source>
</evidence>
<reference evidence="2" key="1">
    <citation type="submission" date="2021-11" db="EMBL/GenBank/DDBJ databases">
        <authorList>
            <consortium name="Genoscope - CEA"/>
            <person name="William W."/>
        </authorList>
    </citation>
    <scope>NUCLEOTIDE SEQUENCE</scope>
</reference>
<evidence type="ECO:0000313" key="2">
    <source>
        <dbReference type="EMBL" id="CAH0372422.1"/>
    </source>
</evidence>
<dbReference type="SUPFAM" id="SSF52540">
    <property type="entry name" value="P-loop containing nucleoside triphosphate hydrolases"/>
    <property type="match status" value="2"/>
</dbReference>
<evidence type="ECO:0008006" key="4">
    <source>
        <dbReference type="Google" id="ProtNLM"/>
    </source>
</evidence>
<name>A0A8J2SR39_9STRA</name>
<dbReference type="AlphaFoldDB" id="A0A8J2SR39"/>
<dbReference type="InterPro" id="IPR027417">
    <property type="entry name" value="P-loop_NTPase"/>
</dbReference>
<sequence>MRMRWLLLLAAAAATAPCTRNATRFTLYGERHSGTNLLQHLVEQNFRVDVRFQWGWKHFWLANASEPRAPEPDADVAVAVSLREVSAWLASMHRKPHHSPRPRGQGIGAWLMHGPWISYSSPNHNKWPVDPAATRVETASDVLALRAAKLKAFAGLAGRPRTAFFRYEDVQYDQAGTLRRLAAELCLPLREDARGVDRRKVGPGLALRAQRLAPVRPGALIARSECDLDARLGGPAREFYCRGVDRDLERRAGYPAAGLRSCYRAWGLPEPPNPCAKKKPRPPARMGRNLRVAFYDLHDPIARVLLAPRAGVLSFIPRRYVLIINQRAGGTWITETLNSHAQLHIAGEFVTFKPAEHRVPHIERFFASAEECNETRYRACGLRIPYKPFVESEVMRWLERHAERVGAILVTRWNKLSHLVSHTSTREIQKATGDIGKAYHCRDHRACAAHGVEVTIETPTLLKQMREMVDADTQMRALLNHSKLRWREFVYEDLMTGGFASMIDFLGADPSSRVKSTLVKRITRPLAETIENFGDVEQIIGSRLPYRCFLELDVSETNATSECVALRHAANRTHQVGKILADLLISTRAMILRF</sequence>
<protein>
    <recommendedName>
        <fullName evidence="4">Sulfotransferase domain-containing protein</fullName>
    </recommendedName>
</protein>
<dbReference type="Proteomes" id="UP000789595">
    <property type="component" value="Unassembled WGS sequence"/>
</dbReference>
<accession>A0A8J2SR39</accession>
<comment type="caution">
    <text evidence="2">The sequence shown here is derived from an EMBL/GenBank/DDBJ whole genome shotgun (WGS) entry which is preliminary data.</text>
</comment>
<gene>
    <name evidence="2" type="ORF">PECAL_3P24180</name>
</gene>
<dbReference type="OrthoDB" id="2015035at2759"/>
<keyword evidence="1" id="KW-0732">Signal</keyword>
<feature type="chain" id="PRO_5035301378" description="Sulfotransferase domain-containing protein" evidence="1">
    <location>
        <begin position="22"/>
        <end position="594"/>
    </location>
</feature>
<organism evidence="2 3">
    <name type="scientific">Pelagomonas calceolata</name>
    <dbReference type="NCBI Taxonomy" id="35677"/>
    <lineage>
        <taxon>Eukaryota</taxon>
        <taxon>Sar</taxon>
        <taxon>Stramenopiles</taxon>
        <taxon>Ochrophyta</taxon>
        <taxon>Pelagophyceae</taxon>
        <taxon>Pelagomonadales</taxon>
        <taxon>Pelagomonadaceae</taxon>
        <taxon>Pelagomonas</taxon>
    </lineage>
</organism>
<feature type="signal peptide" evidence="1">
    <location>
        <begin position="1"/>
        <end position="21"/>
    </location>
</feature>
<proteinExistence type="predicted"/>
<dbReference type="Gene3D" id="3.40.50.300">
    <property type="entry name" value="P-loop containing nucleotide triphosphate hydrolases"/>
    <property type="match status" value="1"/>
</dbReference>
<keyword evidence="3" id="KW-1185">Reference proteome</keyword>